<feature type="non-terminal residue" evidence="1">
    <location>
        <position position="1"/>
    </location>
</feature>
<reference evidence="1" key="1">
    <citation type="submission" date="2021-06" db="EMBL/GenBank/DDBJ databases">
        <authorList>
            <person name="Kallberg Y."/>
            <person name="Tangrot J."/>
            <person name="Rosling A."/>
        </authorList>
    </citation>
    <scope>NUCLEOTIDE SEQUENCE</scope>
    <source>
        <strain evidence="1">MA461A</strain>
    </source>
</reference>
<dbReference type="Proteomes" id="UP000789920">
    <property type="component" value="Unassembled WGS sequence"/>
</dbReference>
<gene>
    <name evidence="1" type="ORF">RPERSI_LOCUS23133</name>
</gene>
<evidence type="ECO:0000313" key="1">
    <source>
        <dbReference type="EMBL" id="CAG8810693.1"/>
    </source>
</evidence>
<organism evidence="1 2">
    <name type="scientific">Racocetra persica</name>
    <dbReference type="NCBI Taxonomy" id="160502"/>
    <lineage>
        <taxon>Eukaryota</taxon>
        <taxon>Fungi</taxon>
        <taxon>Fungi incertae sedis</taxon>
        <taxon>Mucoromycota</taxon>
        <taxon>Glomeromycotina</taxon>
        <taxon>Glomeromycetes</taxon>
        <taxon>Diversisporales</taxon>
        <taxon>Gigasporaceae</taxon>
        <taxon>Racocetra</taxon>
    </lineage>
</organism>
<name>A0ACA9RV17_9GLOM</name>
<dbReference type="EMBL" id="CAJVQC010071550">
    <property type="protein sequence ID" value="CAG8810693.1"/>
    <property type="molecule type" value="Genomic_DNA"/>
</dbReference>
<sequence length="45" mass="5604">NVDIKILMLTQYFQCSCKIFDVDTDNYEYTIFLYKQCYQNERTYE</sequence>
<accession>A0ACA9RV17</accession>
<keyword evidence="2" id="KW-1185">Reference proteome</keyword>
<proteinExistence type="predicted"/>
<comment type="caution">
    <text evidence="1">The sequence shown here is derived from an EMBL/GenBank/DDBJ whole genome shotgun (WGS) entry which is preliminary data.</text>
</comment>
<feature type="non-terminal residue" evidence="1">
    <location>
        <position position="45"/>
    </location>
</feature>
<evidence type="ECO:0000313" key="2">
    <source>
        <dbReference type="Proteomes" id="UP000789920"/>
    </source>
</evidence>
<protein>
    <submittedName>
        <fullName evidence="1">7081_t:CDS:1</fullName>
    </submittedName>
</protein>